<dbReference type="InterPro" id="IPR005999">
    <property type="entry name" value="Glycerol_kin"/>
</dbReference>
<organism evidence="10 11">
    <name type="scientific">Aquipseudomonas alcaligenes</name>
    <name type="common">Pseudomonas alcaligenes</name>
    <dbReference type="NCBI Taxonomy" id="43263"/>
    <lineage>
        <taxon>Bacteria</taxon>
        <taxon>Pseudomonadati</taxon>
        <taxon>Pseudomonadota</taxon>
        <taxon>Gammaproteobacteria</taxon>
        <taxon>Pseudomonadales</taxon>
        <taxon>Pseudomonadaceae</taxon>
        <taxon>Aquipseudomonas</taxon>
    </lineage>
</organism>
<proteinExistence type="inferred from homology"/>
<dbReference type="InterPro" id="IPR018483">
    <property type="entry name" value="Carb_kinase_FGGY_CS"/>
</dbReference>
<dbReference type="Pfam" id="PF02782">
    <property type="entry name" value="FGGY_C"/>
    <property type="match status" value="1"/>
</dbReference>
<dbReference type="NCBIfam" id="TIGR01311">
    <property type="entry name" value="glycerol_kin"/>
    <property type="match status" value="1"/>
</dbReference>
<dbReference type="InterPro" id="IPR018485">
    <property type="entry name" value="FGGY_C"/>
</dbReference>
<comment type="activity regulation">
    <text evidence="7">Inhibited by fructose 1,6-bisphosphate (FBP).</text>
</comment>
<feature type="binding site" evidence="7">
    <location>
        <position position="244"/>
    </location>
    <ligand>
        <name>glycerol</name>
        <dbReference type="ChEBI" id="CHEBI:17754"/>
    </ligand>
</feature>
<feature type="binding site" evidence="7">
    <location>
        <position position="308"/>
    </location>
    <ligand>
        <name>ADP</name>
        <dbReference type="ChEBI" id="CHEBI:456216"/>
    </ligand>
</feature>
<dbReference type="RefSeq" id="WP_187805101.1">
    <property type="nucleotide sequence ID" value="NZ_LZEU01000001.1"/>
</dbReference>
<evidence type="ECO:0000256" key="6">
    <source>
        <dbReference type="ARBA" id="ARBA00022840"/>
    </source>
</evidence>
<sequence>MSQYLLAIDQGTTSSRAIVFSAQGLPLSRAQQEFKQYFPKDGWVEHDAEEIWLTTLKVCREALALEGLKAEEIRAIGITNQRETTIVWDVQSGAPIHPAIVWQDRRTAEYCAGLKAAGHEAQVAEKTGLLIDPYFSATKLRWILDNVPGARERAARGELRFGTVDCFLLWRLTGGKAHRTDASNASRTLLFNIHSQQWDDELLALFDIPRSLLPEVLDCAAEFGTCDAELLGAAIPVLGMAGDQQAALIGQACFSAGMVKSTYGTGCFMIQNTGEQPVVSKNRLLTTVGYRLNGKVTYAVEGSIFVAGAAVQWLRDGIKLISDARDTESLAEQTGDACGVYLVPAFTGLGAPYWDPKARGAIFGLTRDTGIKEIVTAGLQSVCYQTRDLLEAMRQDGAAEPSALRVDGGMVVNNWVMQFLADILGVPVERPEVTETTALGVAYLAGLQAGLYGSLEEIASHWHRQHRFEPRMASAHRGKLYAGWLDAVKRVRSEG</sequence>
<evidence type="ECO:0000256" key="5">
    <source>
        <dbReference type="ARBA" id="ARBA00022798"/>
    </source>
</evidence>
<dbReference type="Gene3D" id="3.30.420.40">
    <property type="match status" value="2"/>
</dbReference>
<keyword evidence="5 7" id="KW-0319">Glycerol metabolism</keyword>
<feature type="domain" description="Carbohydrate kinase FGGY C-terminal" evidence="9">
    <location>
        <begin position="261"/>
        <end position="448"/>
    </location>
</feature>
<feature type="binding site" evidence="7">
    <location>
        <position position="82"/>
    </location>
    <ligand>
        <name>glycerol</name>
        <dbReference type="ChEBI" id="CHEBI:17754"/>
    </ligand>
</feature>
<gene>
    <name evidence="7" type="primary">glpK</name>
    <name evidence="10" type="ORF">A9179_06835</name>
</gene>
<dbReference type="InterPro" id="IPR000577">
    <property type="entry name" value="Carb_kinase_FGGY"/>
</dbReference>
<comment type="function">
    <text evidence="7">Key enzyme in the regulation of glycerol uptake and metabolism. Catalyzes the phosphorylation of glycerol to yield sn-glycerol 3-phosphate.</text>
</comment>
<dbReference type="PANTHER" id="PTHR10196:SF78">
    <property type="entry name" value="GLYCEROL KINASE"/>
    <property type="match status" value="1"/>
</dbReference>
<evidence type="ECO:0000313" key="10">
    <source>
        <dbReference type="EMBL" id="MBC9249990.1"/>
    </source>
</evidence>
<feature type="binding site" evidence="7">
    <location>
        <position position="265"/>
    </location>
    <ligand>
        <name>ADP</name>
        <dbReference type="ChEBI" id="CHEBI:456216"/>
    </ligand>
</feature>
<comment type="similarity">
    <text evidence="1 7">Belongs to the FGGY kinase family.</text>
</comment>
<feature type="binding site" evidence="7">
    <location>
        <position position="82"/>
    </location>
    <ligand>
        <name>sn-glycerol 3-phosphate</name>
        <dbReference type="ChEBI" id="CHEBI:57597"/>
    </ligand>
</feature>
<feature type="binding site" evidence="7">
    <location>
        <position position="409"/>
    </location>
    <ligand>
        <name>ADP</name>
        <dbReference type="ChEBI" id="CHEBI:456216"/>
    </ligand>
</feature>
<dbReference type="EMBL" id="LZEU01000001">
    <property type="protein sequence ID" value="MBC9249990.1"/>
    <property type="molecule type" value="Genomic_DNA"/>
</dbReference>
<feature type="binding site" evidence="7">
    <location>
        <position position="83"/>
    </location>
    <ligand>
        <name>glycerol</name>
        <dbReference type="ChEBI" id="CHEBI:17754"/>
    </ligand>
</feature>
<evidence type="ECO:0000256" key="1">
    <source>
        <dbReference type="ARBA" id="ARBA00009156"/>
    </source>
</evidence>
<keyword evidence="2 7" id="KW-0808">Transferase</keyword>
<feature type="binding site" evidence="7">
    <location>
        <position position="134"/>
    </location>
    <ligand>
        <name>glycerol</name>
        <dbReference type="ChEBI" id="CHEBI:17754"/>
    </ligand>
</feature>
<comment type="catalytic activity">
    <reaction evidence="7">
        <text>glycerol + ATP = sn-glycerol 3-phosphate + ADP + H(+)</text>
        <dbReference type="Rhea" id="RHEA:21644"/>
        <dbReference type="ChEBI" id="CHEBI:15378"/>
        <dbReference type="ChEBI" id="CHEBI:17754"/>
        <dbReference type="ChEBI" id="CHEBI:30616"/>
        <dbReference type="ChEBI" id="CHEBI:57597"/>
        <dbReference type="ChEBI" id="CHEBI:456216"/>
        <dbReference type="EC" id="2.7.1.30"/>
    </reaction>
</comment>
<feature type="binding site" evidence="7">
    <location>
        <position position="308"/>
    </location>
    <ligand>
        <name>ATP</name>
        <dbReference type="ChEBI" id="CHEBI:30616"/>
    </ligand>
</feature>
<dbReference type="NCBIfam" id="NF000756">
    <property type="entry name" value="PRK00047.1"/>
    <property type="match status" value="1"/>
</dbReference>
<dbReference type="PROSITE" id="PS00933">
    <property type="entry name" value="FGGY_KINASES_1"/>
    <property type="match status" value="1"/>
</dbReference>
<feature type="binding site" evidence="7">
    <location>
        <position position="134"/>
    </location>
    <ligand>
        <name>sn-glycerol 3-phosphate</name>
        <dbReference type="ChEBI" id="CHEBI:57597"/>
    </ligand>
</feature>
<feature type="binding site" evidence="7">
    <location>
        <position position="16"/>
    </location>
    <ligand>
        <name>ADP</name>
        <dbReference type="ChEBI" id="CHEBI:456216"/>
    </ligand>
</feature>
<evidence type="ECO:0000256" key="7">
    <source>
        <dbReference type="HAMAP-Rule" id="MF_00186"/>
    </source>
</evidence>
<keyword evidence="4 7" id="KW-0418">Kinase</keyword>
<dbReference type="Proteomes" id="UP000744555">
    <property type="component" value="Unassembled WGS sequence"/>
</dbReference>
<dbReference type="EC" id="2.7.1.30" evidence="7"/>
<evidence type="ECO:0000313" key="11">
    <source>
        <dbReference type="Proteomes" id="UP000744555"/>
    </source>
</evidence>
<feature type="binding site" evidence="7">
    <location>
        <position position="12"/>
    </location>
    <ligand>
        <name>ATP</name>
        <dbReference type="ChEBI" id="CHEBI:30616"/>
    </ligand>
</feature>
<feature type="binding site" evidence="7">
    <location>
        <position position="265"/>
    </location>
    <ligand>
        <name>ATP</name>
        <dbReference type="ChEBI" id="CHEBI:30616"/>
    </ligand>
</feature>
<evidence type="ECO:0000259" key="9">
    <source>
        <dbReference type="Pfam" id="PF02782"/>
    </source>
</evidence>
<feature type="binding site" evidence="7">
    <location>
        <position position="413"/>
    </location>
    <ligand>
        <name>ADP</name>
        <dbReference type="ChEBI" id="CHEBI:456216"/>
    </ligand>
</feature>
<dbReference type="InterPro" id="IPR018484">
    <property type="entry name" value="FGGY_N"/>
</dbReference>
<accession>A0ABR7RZM0</accession>
<feature type="binding site" evidence="7">
    <location>
        <position position="243"/>
    </location>
    <ligand>
        <name>glycerol</name>
        <dbReference type="ChEBI" id="CHEBI:17754"/>
    </ligand>
</feature>
<feature type="binding site" evidence="7">
    <location>
        <position position="13"/>
    </location>
    <ligand>
        <name>ATP</name>
        <dbReference type="ChEBI" id="CHEBI:30616"/>
    </ligand>
</feature>
<feature type="binding site" evidence="7">
    <location>
        <position position="12"/>
    </location>
    <ligand>
        <name>ADP</name>
        <dbReference type="ChEBI" id="CHEBI:456216"/>
    </ligand>
</feature>
<evidence type="ECO:0000259" key="8">
    <source>
        <dbReference type="Pfam" id="PF00370"/>
    </source>
</evidence>
<dbReference type="InterPro" id="IPR043129">
    <property type="entry name" value="ATPase_NBD"/>
</dbReference>
<evidence type="ECO:0000256" key="4">
    <source>
        <dbReference type="ARBA" id="ARBA00022777"/>
    </source>
</evidence>
<evidence type="ECO:0000256" key="3">
    <source>
        <dbReference type="ARBA" id="ARBA00022741"/>
    </source>
</evidence>
<dbReference type="CDD" id="cd07786">
    <property type="entry name" value="FGGY_EcGK_like"/>
    <property type="match status" value="1"/>
</dbReference>
<keyword evidence="3 7" id="KW-0547">Nucleotide-binding</keyword>
<reference evidence="10 11" key="1">
    <citation type="submission" date="2016-06" db="EMBL/GenBank/DDBJ databases">
        <authorList>
            <person name="Ramos C."/>
            <person name="Pintado A."/>
            <person name="Crespo-Gomez J.I."/>
        </authorList>
    </citation>
    <scope>NUCLEOTIDE SEQUENCE [LARGE SCALE GENOMIC DNA]</scope>
    <source>
        <strain evidence="10 11">AVO110</strain>
    </source>
</reference>
<evidence type="ECO:0000256" key="2">
    <source>
        <dbReference type="ARBA" id="ARBA00022679"/>
    </source>
</evidence>
<dbReference type="GO" id="GO:0016301">
    <property type="term" value="F:kinase activity"/>
    <property type="evidence" value="ECO:0007669"/>
    <property type="project" value="UniProtKB-KW"/>
</dbReference>
<dbReference type="SUPFAM" id="SSF53067">
    <property type="entry name" value="Actin-like ATPase domain"/>
    <property type="match status" value="2"/>
</dbReference>
<protein>
    <recommendedName>
        <fullName evidence="7">Glycerol kinase</fullName>
        <ecNumber evidence="7">2.7.1.30</ecNumber>
    </recommendedName>
    <alternativeName>
        <fullName evidence="7">ATP:glycerol 3-phosphotransferase</fullName>
    </alternativeName>
    <alternativeName>
        <fullName evidence="7">Glycerokinase</fullName>
        <shortName evidence="7">GK</shortName>
    </alternativeName>
</protein>
<feature type="binding site" evidence="7">
    <location>
        <position position="83"/>
    </location>
    <ligand>
        <name>sn-glycerol 3-phosphate</name>
        <dbReference type="ChEBI" id="CHEBI:57597"/>
    </ligand>
</feature>
<keyword evidence="6 7" id="KW-0067">ATP-binding</keyword>
<name>A0ABR7RZM0_AQUAC</name>
<feature type="binding site" evidence="7">
    <location>
        <position position="243"/>
    </location>
    <ligand>
        <name>sn-glycerol 3-phosphate</name>
        <dbReference type="ChEBI" id="CHEBI:57597"/>
    </ligand>
</feature>
<dbReference type="PANTHER" id="PTHR10196">
    <property type="entry name" value="SUGAR KINASE"/>
    <property type="match status" value="1"/>
</dbReference>
<feature type="domain" description="Carbohydrate kinase FGGY N-terminal" evidence="8">
    <location>
        <begin position="4"/>
        <end position="250"/>
    </location>
</feature>
<dbReference type="PIRSF" id="PIRSF000538">
    <property type="entry name" value="GlpK"/>
    <property type="match status" value="1"/>
</dbReference>
<keyword evidence="11" id="KW-1185">Reference proteome</keyword>
<feature type="binding site" evidence="7">
    <location>
        <position position="12"/>
    </location>
    <ligand>
        <name>sn-glycerol 3-phosphate</name>
        <dbReference type="ChEBI" id="CHEBI:57597"/>
    </ligand>
</feature>
<dbReference type="HAMAP" id="MF_00186">
    <property type="entry name" value="Glycerol_kin"/>
    <property type="match status" value="1"/>
</dbReference>
<feature type="binding site" evidence="7">
    <location>
        <position position="409"/>
    </location>
    <ligand>
        <name>ATP</name>
        <dbReference type="ChEBI" id="CHEBI:30616"/>
    </ligand>
</feature>
<feature type="binding site" evidence="7">
    <location>
        <position position="312"/>
    </location>
    <ligand>
        <name>ATP</name>
        <dbReference type="ChEBI" id="CHEBI:30616"/>
    </ligand>
</feature>
<feature type="binding site" evidence="7">
    <location>
        <position position="14"/>
    </location>
    <ligand>
        <name>ATP</name>
        <dbReference type="ChEBI" id="CHEBI:30616"/>
    </ligand>
</feature>
<comment type="pathway">
    <text evidence="7">Polyol metabolism; glycerol degradation via glycerol kinase pathway; sn-glycerol 3-phosphate from glycerol: step 1/1.</text>
</comment>
<dbReference type="Pfam" id="PF00370">
    <property type="entry name" value="FGGY_N"/>
    <property type="match status" value="1"/>
</dbReference>
<comment type="caution">
    <text evidence="10">The sequence shown here is derived from an EMBL/GenBank/DDBJ whole genome shotgun (WGS) entry which is preliminary data.</text>
</comment>